<dbReference type="InterPro" id="IPR013785">
    <property type="entry name" value="Aldolase_TIM"/>
</dbReference>
<reference evidence="1 2" key="1">
    <citation type="submission" date="2018-01" db="EMBL/GenBank/DDBJ databases">
        <title>Bacillales members from the olive rhizosphere are effective biological control agents against Verticillium dahliae.</title>
        <authorList>
            <person name="Gomez-Lama C."/>
            <person name="Legarda G."/>
            <person name="Ruano-Rosa D."/>
            <person name="Pizarro-Tobias P."/>
            <person name="Valverde-Corredor A."/>
            <person name="Niqui J.L."/>
            <person name="Trivino J.C."/>
            <person name="Roca A."/>
            <person name="Mercado-Blanco J."/>
        </authorList>
    </citation>
    <scope>NUCLEOTIDE SEQUENCE [LARGE SCALE GENOMIC DNA]</scope>
    <source>
        <strain evidence="1 2">PIC167</strain>
    </source>
</reference>
<name>A0A4U2Q0H2_9BACL</name>
<dbReference type="Proteomes" id="UP000308114">
    <property type="component" value="Unassembled WGS sequence"/>
</dbReference>
<proteinExistence type="predicted"/>
<dbReference type="Gene3D" id="3.20.20.70">
    <property type="entry name" value="Aldolase class I"/>
    <property type="match status" value="1"/>
</dbReference>
<dbReference type="SUPFAM" id="SSF51395">
    <property type="entry name" value="FMN-linked oxidoreductases"/>
    <property type="match status" value="1"/>
</dbReference>
<evidence type="ECO:0000313" key="1">
    <source>
        <dbReference type="EMBL" id="TKH43074.1"/>
    </source>
</evidence>
<accession>A0A4U2Q0H2</accession>
<dbReference type="AlphaFoldDB" id="A0A4U2Q0H2"/>
<organism evidence="1 2">
    <name type="scientific">Paenibacillus terrae</name>
    <dbReference type="NCBI Taxonomy" id="159743"/>
    <lineage>
        <taxon>Bacteria</taxon>
        <taxon>Bacillati</taxon>
        <taxon>Bacillota</taxon>
        <taxon>Bacilli</taxon>
        <taxon>Bacillales</taxon>
        <taxon>Paenibacillaceae</taxon>
        <taxon>Paenibacillus</taxon>
    </lineage>
</organism>
<protein>
    <submittedName>
        <fullName evidence="1">Uncharacterized protein</fullName>
    </submittedName>
</protein>
<gene>
    <name evidence="1" type="ORF">C1I60_16285</name>
</gene>
<comment type="caution">
    <text evidence="1">The sequence shown here is derived from an EMBL/GenBank/DDBJ whole genome shotgun (WGS) entry which is preliminary data.</text>
</comment>
<sequence length="146" mass="16643">MRLSQWKMSDYNAKPFDTPDKLEQFLSVLVQAGVDIFHCPTRRFWVQEFEGSDLSFAGWVKKLTGKTTITVGSVGLDEEFVSLYTEGKGAGHKDINELLERLDNNEFDLVAVGRTLLSDPAWVTKIREGRIHDLQTFTLEALKMLF</sequence>
<dbReference type="EMBL" id="PNXQ01000014">
    <property type="protein sequence ID" value="TKH43074.1"/>
    <property type="molecule type" value="Genomic_DNA"/>
</dbReference>
<evidence type="ECO:0000313" key="2">
    <source>
        <dbReference type="Proteomes" id="UP000308114"/>
    </source>
</evidence>